<evidence type="ECO:0000313" key="2">
    <source>
        <dbReference type="Proteomes" id="UP000245753"/>
    </source>
</evidence>
<dbReference type="RefSeq" id="WP_109136912.1">
    <property type="nucleotide sequence ID" value="NZ_QFFN01000005.1"/>
</dbReference>
<dbReference type="EMBL" id="QFFN01000005">
    <property type="protein sequence ID" value="PWG60279.1"/>
    <property type="molecule type" value="Genomic_DNA"/>
</dbReference>
<evidence type="ECO:0000313" key="1">
    <source>
        <dbReference type="EMBL" id="PWG60279.1"/>
    </source>
</evidence>
<sequence>MTASEQHPHDLESHRVGILSFNRNGRPECARRNLRKFLERYFTRPELPLRYSVMFFRHPRRLADGRWNCVWQQRLLYSGIFGIPGIPTEDTYAPVQTQFNILHLADWLRFRNLRPSLTVSARPAWPDMPDSPLTTHIDKLWDLIDLEQARENDILTDDPDEAQPNVMAVIEHTTGMIIPVTNWTLLCCENHDDSSMTISVMPHRNQYEYTSLNDHERYDDDHFEPLGFDEARALRDIAVWEKALRREIGRIHSPEYHDLSENLNHLIEQEQQYVLDDDNADDAE</sequence>
<name>A0A2U2MTT8_9BIFI</name>
<dbReference type="AlphaFoldDB" id="A0A2U2MTT8"/>
<proteinExistence type="predicted"/>
<organism evidence="1 2">
    <name type="scientific">Bifidobacterium catulorum</name>
    <dbReference type="NCBI Taxonomy" id="1630173"/>
    <lineage>
        <taxon>Bacteria</taxon>
        <taxon>Bacillati</taxon>
        <taxon>Actinomycetota</taxon>
        <taxon>Actinomycetes</taxon>
        <taxon>Bifidobacteriales</taxon>
        <taxon>Bifidobacteriaceae</taxon>
        <taxon>Bifidobacterium</taxon>
    </lineage>
</organism>
<reference evidence="1 2" key="1">
    <citation type="journal article" date="2018" name="Int. J. Syst. Evol. Microbiol.">
        <title>Bifidobacterium catulorum sp. nov., a novel taxon from the faeces of the baby common marmoset (Callithrix jacchus).</title>
        <authorList>
            <person name="Modesto M."/>
            <person name="Michelini S."/>
            <person name="Oki K."/>
            <person name="Biavati B."/>
            <person name="Watanabe K."/>
            <person name="Mattarelli P."/>
        </authorList>
    </citation>
    <scope>NUCLEOTIDE SEQUENCE [LARGE SCALE GENOMIC DNA]</scope>
    <source>
        <strain evidence="1 2">MRM 8.19</strain>
    </source>
</reference>
<comment type="caution">
    <text evidence="1">The sequence shown here is derived from an EMBL/GenBank/DDBJ whole genome shotgun (WGS) entry which is preliminary data.</text>
</comment>
<keyword evidence="2" id="KW-1185">Reference proteome</keyword>
<dbReference type="Proteomes" id="UP000245753">
    <property type="component" value="Unassembled WGS sequence"/>
</dbReference>
<protein>
    <submittedName>
        <fullName evidence="1">Uncharacterized protein</fullName>
    </submittedName>
</protein>
<gene>
    <name evidence="1" type="ORF">DF200_03505</name>
</gene>
<accession>A0A2U2MTT8</accession>
<dbReference type="OrthoDB" id="3230851at2"/>